<evidence type="ECO:0000259" key="2">
    <source>
        <dbReference type="Pfam" id="PF07883"/>
    </source>
</evidence>
<sequence length="159" mass="17575">MRNSPHGLQTGEYDPGLGEDGTTEKSDRLLFLKSGEGRRYGMGGLTAHFKADEAETDSRYSISEWRLQAGQPGVGAHSHDQNDELFYILEGTPEILAGENWIACPRDTFIRIPAGMTHDFRNLGDAPARLLNLFIPGGFERNMPAIVDWFAAQDGHDKA</sequence>
<proteinExistence type="predicted"/>
<keyword evidence="4" id="KW-1185">Reference proteome</keyword>
<evidence type="ECO:0000313" key="4">
    <source>
        <dbReference type="Proteomes" id="UP000053675"/>
    </source>
</evidence>
<organism evidence="3 4">
    <name type="scientific">Nitratireductor basaltis</name>
    <dbReference type="NCBI Taxonomy" id="472175"/>
    <lineage>
        <taxon>Bacteria</taxon>
        <taxon>Pseudomonadati</taxon>
        <taxon>Pseudomonadota</taxon>
        <taxon>Alphaproteobacteria</taxon>
        <taxon>Hyphomicrobiales</taxon>
        <taxon>Phyllobacteriaceae</taxon>
        <taxon>Nitratireductor</taxon>
    </lineage>
</organism>
<dbReference type="EMBL" id="JMQM01000001">
    <property type="protein sequence ID" value="KFB10602.1"/>
    <property type="molecule type" value="Genomic_DNA"/>
</dbReference>
<dbReference type="PATRIC" id="fig|472175.3.peg.1649"/>
<dbReference type="STRING" id="472175.EL18_01640"/>
<dbReference type="Gene3D" id="2.60.120.10">
    <property type="entry name" value="Jelly Rolls"/>
    <property type="match status" value="1"/>
</dbReference>
<comment type="caution">
    <text evidence="3">The sequence shown here is derived from an EMBL/GenBank/DDBJ whole genome shotgun (WGS) entry which is preliminary data.</text>
</comment>
<accession>A0A084UCB6</accession>
<feature type="region of interest" description="Disordered" evidence="1">
    <location>
        <begin position="1"/>
        <end position="25"/>
    </location>
</feature>
<evidence type="ECO:0000256" key="1">
    <source>
        <dbReference type="SAM" id="MobiDB-lite"/>
    </source>
</evidence>
<evidence type="ECO:0000313" key="3">
    <source>
        <dbReference type="EMBL" id="KFB10602.1"/>
    </source>
</evidence>
<dbReference type="InterPro" id="IPR011051">
    <property type="entry name" value="RmlC_Cupin_sf"/>
</dbReference>
<name>A0A084UCB6_9HYPH</name>
<dbReference type="eggNOG" id="COG0662">
    <property type="taxonomic scope" value="Bacteria"/>
</dbReference>
<dbReference type="SUPFAM" id="SSF51182">
    <property type="entry name" value="RmlC-like cupins"/>
    <property type="match status" value="1"/>
</dbReference>
<dbReference type="InterPro" id="IPR014710">
    <property type="entry name" value="RmlC-like_jellyroll"/>
</dbReference>
<dbReference type="InterPro" id="IPR013096">
    <property type="entry name" value="Cupin_2"/>
</dbReference>
<dbReference type="AlphaFoldDB" id="A0A084UCB6"/>
<dbReference type="Pfam" id="PF07883">
    <property type="entry name" value="Cupin_2"/>
    <property type="match status" value="1"/>
</dbReference>
<protein>
    <submittedName>
        <fullName evidence="3">Cupin 2 domain-containing protein</fullName>
    </submittedName>
</protein>
<dbReference type="PANTHER" id="PTHR36440:SF1">
    <property type="entry name" value="PUTATIVE (AFU_ORTHOLOGUE AFUA_8G07350)-RELATED"/>
    <property type="match status" value="1"/>
</dbReference>
<dbReference type="Proteomes" id="UP000053675">
    <property type="component" value="Unassembled WGS sequence"/>
</dbReference>
<dbReference type="PANTHER" id="PTHR36440">
    <property type="entry name" value="PUTATIVE (AFU_ORTHOLOGUE AFUA_8G07350)-RELATED"/>
    <property type="match status" value="1"/>
</dbReference>
<gene>
    <name evidence="3" type="ORF">EL18_01640</name>
</gene>
<reference evidence="3 4" key="1">
    <citation type="submission" date="2014-05" db="EMBL/GenBank/DDBJ databases">
        <title>Draft Genome Sequence of Nitratireductor basaltis Strain UMTGB225, A Marine Bacterium Isolated from Green Barrel Tunicate.</title>
        <authorList>
            <person name="Gan H.Y."/>
        </authorList>
    </citation>
    <scope>NUCLEOTIDE SEQUENCE [LARGE SCALE GENOMIC DNA]</scope>
    <source>
        <strain evidence="3 4">UMTGB225</strain>
    </source>
</reference>
<feature type="domain" description="Cupin type-2" evidence="2">
    <location>
        <begin position="64"/>
        <end position="133"/>
    </location>
</feature>
<dbReference type="InterPro" id="IPR053146">
    <property type="entry name" value="QDO-like"/>
</dbReference>